<dbReference type="GO" id="GO:0016706">
    <property type="term" value="F:2-oxoglutarate-dependent dioxygenase activity"/>
    <property type="evidence" value="ECO:0007669"/>
    <property type="project" value="InterPro"/>
</dbReference>
<comment type="caution">
    <text evidence="1">The sequence shown here is derived from an EMBL/GenBank/DDBJ whole genome shotgun (WGS) entry which is preliminary data.</text>
</comment>
<keyword evidence="2" id="KW-1185">Reference proteome</keyword>
<dbReference type="InterPro" id="IPR006571">
    <property type="entry name" value="TLDc_dom"/>
</dbReference>
<evidence type="ECO:0000313" key="2">
    <source>
        <dbReference type="Proteomes" id="UP001152795"/>
    </source>
</evidence>
<dbReference type="InterPro" id="IPR015095">
    <property type="entry name" value="AlkB_hom8_N"/>
</dbReference>
<proteinExistence type="predicted"/>
<dbReference type="GO" id="GO:0008168">
    <property type="term" value="F:methyltransferase activity"/>
    <property type="evidence" value="ECO:0007669"/>
    <property type="project" value="InterPro"/>
</dbReference>
<protein>
    <submittedName>
        <fullName evidence="1">Peroxidasin homolog isoform X7</fullName>
    </submittedName>
</protein>
<reference evidence="1" key="1">
    <citation type="submission" date="2020-04" db="EMBL/GenBank/DDBJ databases">
        <authorList>
            <person name="Alioto T."/>
            <person name="Alioto T."/>
            <person name="Gomez Garrido J."/>
        </authorList>
    </citation>
    <scope>NUCLEOTIDE SEQUENCE</scope>
    <source>
        <strain evidence="1">A484AB</strain>
    </source>
</reference>
<name>A0A6S7HS02_PARCT</name>
<dbReference type="EMBL" id="CACRXK020003283">
    <property type="protein sequence ID" value="CAB3998150.1"/>
    <property type="molecule type" value="Genomic_DNA"/>
</dbReference>
<gene>
    <name evidence="1" type="ORF">PACLA_8A004870</name>
</gene>
<dbReference type="SMART" id="SM00584">
    <property type="entry name" value="TLDc"/>
    <property type="match status" value="1"/>
</dbReference>
<dbReference type="OrthoDB" id="5953547at2759"/>
<dbReference type="AlphaFoldDB" id="A0A6S7HS02"/>
<sequence>MLQLNCRKCKELPITFSRSRNSPSLVNVEGSTIIPVSKVKLLDVTINSTLTWNDHIEEIVKKASRKQYFLVQLKRAKVPAREIVAYYCAFQLDESTILANEQVELANKLREWLFGTGKWRICWRATEHGWAASTFHEKCNGEKPNLVIVKFVKDGKNLIFGGYSTETWDGKGYASAPGSFIFSLRDKQDLAPFKAPLKSENDWQAVYRSSSYGPTFGKDHDLKIAGDAASNTNSFTNLGQTYQLPPGYNQTKTRNHFTPYEIEVLYLD</sequence>
<evidence type="ECO:0000313" key="1">
    <source>
        <dbReference type="EMBL" id="CAB3998150.1"/>
    </source>
</evidence>
<dbReference type="Pfam" id="PF09004">
    <property type="entry name" value="ALKBH8_N"/>
    <property type="match status" value="1"/>
</dbReference>
<dbReference type="PROSITE" id="PS51886">
    <property type="entry name" value="TLDC"/>
    <property type="match status" value="1"/>
</dbReference>
<dbReference type="Proteomes" id="UP001152795">
    <property type="component" value="Unassembled WGS sequence"/>
</dbReference>
<dbReference type="Pfam" id="PF07534">
    <property type="entry name" value="TLD"/>
    <property type="match status" value="1"/>
</dbReference>
<organism evidence="1 2">
    <name type="scientific">Paramuricea clavata</name>
    <name type="common">Red gorgonian</name>
    <name type="synonym">Violescent sea-whip</name>
    <dbReference type="NCBI Taxonomy" id="317549"/>
    <lineage>
        <taxon>Eukaryota</taxon>
        <taxon>Metazoa</taxon>
        <taxon>Cnidaria</taxon>
        <taxon>Anthozoa</taxon>
        <taxon>Octocorallia</taxon>
        <taxon>Malacalcyonacea</taxon>
        <taxon>Plexauridae</taxon>
        <taxon>Paramuricea</taxon>
    </lineage>
</organism>
<accession>A0A6S7HS02</accession>